<keyword evidence="3" id="KW-1185">Reference proteome</keyword>
<reference evidence="2 3" key="1">
    <citation type="submission" date="2019-06" db="EMBL/GenBank/DDBJ databases">
        <title>Tsukamurella conjunctivitidis sp. nov., Tsukamurella assacharolytica sp. nov. and Tsukamurella sputae sp. nov. isolated from patients with conjunctivitis, bacteraemia (lymphoma) and respiratory infection (sputum) in Hong Kong.</title>
        <authorList>
            <person name="Teng J.L.L."/>
            <person name="Lee H.H."/>
            <person name="Fong J.Y.H."/>
            <person name="Fok K.M.N."/>
            <person name="Lau S.K.P."/>
            <person name="Woo P.C.Y."/>
        </authorList>
    </citation>
    <scope>NUCLEOTIDE SEQUENCE [LARGE SCALE GENOMIC DNA]</scope>
    <source>
        <strain evidence="2 3">HKU72</strain>
    </source>
</reference>
<dbReference type="RefSeq" id="WP_146487553.1">
    <property type="nucleotide sequence ID" value="NZ_VIGX01000006.1"/>
</dbReference>
<gene>
    <name evidence="2" type="ORF">FK530_13580</name>
</gene>
<evidence type="ECO:0000313" key="3">
    <source>
        <dbReference type="Proteomes" id="UP000319375"/>
    </source>
</evidence>
<dbReference type="SUPFAM" id="SSF51679">
    <property type="entry name" value="Bacterial luciferase-like"/>
    <property type="match status" value="1"/>
</dbReference>
<dbReference type="Proteomes" id="UP000319375">
    <property type="component" value="Unassembled WGS sequence"/>
</dbReference>
<dbReference type="NCBIfam" id="TIGR03619">
    <property type="entry name" value="F420_Rv2161c"/>
    <property type="match status" value="1"/>
</dbReference>
<dbReference type="InterPro" id="IPR036661">
    <property type="entry name" value="Luciferase-like_sf"/>
</dbReference>
<comment type="caution">
    <text evidence="2">The sequence shown here is derived from an EMBL/GenBank/DDBJ whole genome shotgun (WGS) entry which is preliminary data.</text>
</comment>
<dbReference type="AlphaFoldDB" id="A0A5C5S149"/>
<dbReference type="InterPro" id="IPR051260">
    <property type="entry name" value="Diverse_substr_monoxygenases"/>
</dbReference>
<accession>A0A5C5S149</accession>
<dbReference type="EC" id="1.-.-.-" evidence="2"/>
<dbReference type="OrthoDB" id="3206024at2"/>
<protein>
    <submittedName>
        <fullName evidence="2">TIGR03619 family F420-dependent LLM class oxidoreductase</fullName>
        <ecNumber evidence="2">1.-.-.-</ecNumber>
    </submittedName>
</protein>
<keyword evidence="2" id="KW-0560">Oxidoreductase</keyword>
<dbReference type="Pfam" id="PF00296">
    <property type="entry name" value="Bac_luciferase"/>
    <property type="match status" value="1"/>
</dbReference>
<feature type="domain" description="Luciferase-like" evidence="1">
    <location>
        <begin position="23"/>
        <end position="237"/>
    </location>
</feature>
<name>A0A5C5S149_9ACTN</name>
<dbReference type="Gene3D" id="3.20.20.30">
    <property type="entry name" value="Luciferase-like domain"/>
    <property type="match status" value="1"/>
</dbReference>
<dbReference type="EMBL" id="VIGX01000006">
    <property type="protein sequence ID" value="TWS28632.1"/>
    <property type="molecule type" value="Genomic_DNA"/>
</dbReference>
<dbReference type="GO" id="GO:0016705">
    <property type="term" value="F:oxidoreductase activity, acting on paired donors, with incorporation or reduction of molecular oxygen"/>
    <property type="evidence" value="ECO:0007669"/>
    <property type="project" value="InterPro"/>
</dbReference>
<proteinExistence type="predicted"/>
<dbReference type="PANTHER" id="PTHR30011">
    <property type="entry name" value="ALKANESULFONATE MONOOXYGENASE-RELATED"/>
    <property type="match status" value="1"/>
</dbReference>
<dbReference type="InterPro" id="IPR011251">
    <property type="entry name" value="Luciferase-like_dom"/>
</dbReference>
<dbReference type="InterPro" id="IPR019921">
    <property type="entry name" value="Lucif-like_OxRdtase_Rv2161c"/>
</dbReference>
<evidence type="ECO:0000259" key="1">
    <source>
        <dbReference type="Pfam" id="PF00296"/>
    </source>
</evidence>
<sequence length="287" mass="31042">MSDQRPRTGIVQFTSDRGLPPQRLAPLIEAAGFASYFVPEHGHIPTRRDAAHPGTGTAELPDERYLRTLDPWTTLAAAAAVTERIELATAVALPVQADPITLAKTIATVDHLSGGRVTLGVGFGWNLDELADHNVPAGRRRTMLREYLEAMRALWRDEEAQYEGEFVSFGPSWAWPKPPGAVPVLVGAGATEKNFTWIAKNADGWITTPQDRGITDAARRLAEVWREHGRAGAPRIVALDGRPDRDRLARWGGAGVTDVLYPAVDSDEAAAAAHLARLSEAVAAEPV</sequence>
<organism evidence="2 3">
    <name type="scientific">Tsukamurella conjunctivitidis</name>
    <dbReference type="NCBI Taxonomy" id="2592068"/>
    <lineage>
        <taxon>Bacteria</taxon>
        <taxon>Bacillati</taxon>
        <taxon>Actinomycetota</taxon>
        <taxon>Actinomycetes</taxon>
        <taxon>Mycobacteriales</taxon>
        <taxon>Tsukamurellaceae</taxon>
        <taxon>Tsukamurella</taxon>
    </lineage>
</organism>
<evidence type="ECO:0000313" key="2">
    <source>
        <dbReference type="EMBL" id="TWS28632.1"/>
    </source>
</evidence>
<dbReference type="CDD" id="cd01097">
    <property type="entry name" value="Tetrahydromethanopterin_reductase"/>
    <property type="match status" value="1"/>
</dbReference>
<dbReference type="PANTHER" id="PTHR30011:SF32">
    <property type="entry name" value="CONSERVED PROTEIN"/>
    <property type="match status" value="1"/>
</dbReference>